<dbReference type="OrthoDB" id="1350465at2"/>
<evidence type="ECO:0000313" key="2">
    <source>
        <dbReference type="EMBL" id="SMO96944.1"/>
    </source>
</evidence>
<feature type="signal peptide" evidence="1">
    <location>
        <begin position="1"/>
        <end position="22"/>
    </location>
</feature>
<reference evidence="2 3" key="1">
    <citation type="submission" date="2017-05" db="EMBL/GenBank/DDBJ databases">
        <authorList>
            <person name="Varghese N."/>
            <person name="Submissions S."/>
        </authorList>
    </citation>
    <scope>NUCLEOTIDE SEQUENCE [LARGE SCALE GENOMIC DNA]</scope>
    <source>
        <strain evidence="2 3">DSM 19036</strain>
    </source>
</reference>
<proteinExistence type="predicted"/>
<accession>A0A521FLJ6</accession>
<evidence type="ECO:0000313" key="3">
    <source>
        <dbReference type="Proteomes" id="UP000320300"/>
    </source>
</evidence>
<gene>
    <name evidence="2" type="ORF">SAMN06265348_113186</name>
</gene>
<feature type="chain" id="PRO_5021787259" description="DUF2846 domain-containing protein" evidence="1">
    <location>
        <begin position="23"/>
        <end position="141"/>
    </location>
</feature>
<keyword evidence="1" id="KW-0732">Signal</keyword>
<keyword evidence="3" id="KW-1185">Reference proteome</keyword>
<dbReference type="AlphaFoldDB" id="A0A521FLJ6"/>
<organism evidence="2 3">
    <name type="scientific">Pedobacter westerhofensis</name>
    <dbReference type="NCBI Taxonomy" id="425512"/>
    <lineage>
        <taxon>Bacteria</taxon>
        <taxon>Pseudomonadati</taxon>
        <taxon>Bacteroidota</taxon>
        <taxon>Sphingobacteriia</taxon>
        <taxon>Sphingobacteriales</taxon>
        <taxon>Sphingobacteriaceae</taxon>
        <taxon>Pedobacter</taxon>
    </lineage>
</organism>
<dbReference type="EMBL" id="FXTN01000013">
    <property type="protein sequence ID" value="SMO96944.1"/>
    <property type="molecule type" value="Genomic_DNA"/>
</dbReference>
<name>A0A521FLJ6_9SPHI</name>
<evidence type="ECO:0008006" key="4">
    <source>
        <dbReference type="Google" id="ProtNLM"/>
    </source>
</evidence>
<dbReference type="Proteomes" id="UP000320300">
    <property type="component" value="Unassembled WGS sequence"/>
</dbReference>
<sequence>MKTLKLIALLAFVLTGSFSAHSQTATGKVYLIRSTGYAGLAVNYHFFVDGKLVCKQKNRSYSIHDLNVGDHMISITTGGLPPAKKTPAVKITVVEGKTNFISVVSTEAGYLNKIACQEITENSAQPLLAKAKEKTNCLAKE</sequence>
<dbReference type="RefSeq" id="WP_142530605.1">
    <property type="nucleotide sequence ID" value="NZ_CBCSJO010000012.1"/>
</dbReference>
<protein>
    <recommendedName>
        <fullName evidence="4">DUF2846 domain-containing protein</fullName>
    </recommendedName>
</protein>
<evidence type="ECO:0000256" key="1">
    <source>
        <dbReference type="SAM" id="SignalP"/>
    </source>
</evidence>